<gene>
    <name evidence="8" type="ORF">KEG57_19095</name>
</gene>
<evidence type="ECO:0000256" key="5">
    <source>
        <dbReference type="ARBA" id="ARBA00023004"/>
    </source>
</evidence>
<sequence length="490" mass="54552">MFKPSRYNIFVHLRNGRCLAYNSLSGGLGLWEADEWALYQRIEAGEAPDPLDSSVGEMVQAGYLVSTAMDELRTMEQAYRAHRFDPGSMILTIAPTMACNFGCDYCFQGQDKPAGSMTPEVQDAILAHVEQQAAGARSLHVAWYGGEPLVRREIIERLSDRLIECAARRHIAYSAMMVTNGYLLTADVARSLWARRVKTIQVTLDGAPEDHDQRRALLSGKPTFDRIAENLLAAVEATPITFSIRVNIDRRNADRVVDLLDLLWRRGLGGRRNFQVYFAPVEAITTGCHGVTDACLSKREYGDLEARLARHAFDRGLSSLPYPPRFRGTCAAVRPQGFVILPTGEIHKCWDTVNTPGRAVGTIFDMAAIQRSAEALRFTDWSPLDNESCRSCRILPSCAGACAYKFLYAEDTRGEQAVLPCPSWKYNIKERLVLRAEKSGAIGPHDYDRKAIRTDPAELCTEAHAPDAALHETTRTSRATRRVSLPVVPF</sequence>
<name>A0A9X3X4I7_9BACT</name>
<evidence type="ECO:0000256" key="1">
    <source>
        <dbReference type="ARBA" id="ARBA00001966"/>
    </source>
</evidence>
<dbReference type="NCBIfam" id="TIGR04085">
    <property type="entry name" value="rSAM_more_4Fe4S"/>
    <property type="match status" value="1"/>
</dbReference>
<dbReference type="PANTHER" id="PTHR43787">
    <property type="entry name" value="FEMO COFACTOR BIOSYNTHESIS PROTEIN NIFB-RELATED"/>
    <property type="match status" value="1"/>
</dbReference>
<comment type="cofactor">
    <cofactor evidence="1">
        <name>[4Fe-4S] cluster</name>
        <dbReference type="ChEBI" id="CHEBI:49883"/>
    </cofactor>
</comment>
<dbReference type="AlphaFoldDB" id="A0A9X3X4I7"/>
<dbReference type="EMBL" id="JAGTJJ010000009">
    <property type="protein sequence ID" value="MDC3982630.1"/>
    <property type="molecule type" value="Genomic_DNA"/>
</dbReference>
<dbReference type="PANTHER" id="PTHR43787:SF3">
    <property type="entry name" value="ARYLSULFATASE REGULATORY PROTEIN"/>
    <property type="match status" value="1"/>
</dbReference>
<reference evidence="8 9" key="1">
    <citation type="submission" date="2021-04" db="EMBL/GenBank/DDBJ databases">
        <title>Genome analysis of Polyangium sp.</title>
        <authorList>
            <person name="Li Y."/>
            <person name="Wang J."/>
        </authorList>
    </citation>
    <scope>NUCLEOTIDE SEQUENCE [LARGE SCALE GENOMIC DNA]</scope>
    <source>
        <strain evidence="8 9">SDU14</strain>
    </source>
</reference>
<keyword evidence="3" id="KW-0949">S-adenosyl-L-methionine</keyword>
<dbReference type="InterPro" id="IPR058240">
    <property type="entry name" value="rSAM_sf"/>
</dbReference>
<comment type="caution">
    <text evidence="8">The sequence shown here is derived from an EMBL/GenBank/DDBJ whole genome shotgun (WGS) entry which is preliminary data.</text>
</comment>
<dbReference type="SFLD" id="SFLDS00029">
    <property type="entry name" value="Radical_SAM"/>
    <property type="match status" value="1"/>
</dbReference>
<dbReference type="GO" id="GO:0046872">
    <property type="term" value="F:metal ion binding"/>
    <property type="evidence" value="ECO:0007669"/>
    <property type="project" value="UniProtKB-KW"/>
</dbReference>
<feature type="domain" description="Radical SAM core" evidence="7">
    <location>
        <begin position="83"/>
        <end position="314"/>
    </location>
</feature>
<keyword evidence="5" id="KW-0408">Iron</keyword>
<dbReference type="SUPFAM" id="SSF102114">
    <property type="entry name" value="Radical SAM enzymes"/>
    <property type="match status" value="1"/>
</dbReference>
<dbReference type="SFLD" id="SFLDG01067">
    <property type="entry name" value="SPASM/twitch_domain_containing"/>
    <property type="match status" value="1"/>
</dbReference>
<dbReference type="PROSITE" id="PS51918">
    <property type="entry name" value="RADICAL_SAM"/>
    <property type="match status" value="1"/>
</dbReference>
<evidence type="ECO:0000256" key="4">
    <source>
        <dbReference type="ARBA" id="ARBA00022723"/>
    </source>
</evidence>
<dbReference type="CDD" id="cd01335">
    <property type="entry name" value="Radical_SAM"/>
    <property type="match status" value="1"/>
</dbReference>
<dbReference type="Gene3D" id="3.20.20.70">
    <property type="entry name" value="Aldolase class I"/>
    <property type="match status" value="1"/>
</dbReference>
<evidence type="ECO:0000256" key="3">
    <source>
        <dbReference type="ARBA" id="ARBA00022691"/>
    </source>
</evidence>
<dbReference type="GO" id="GO:0051539">
    <property type="term" value="F:4 iron, 4 sulfur cluster binding"/>
    <property type="evidence" value="ECO:0007669"/>
    <property type="project" value="UniProtKB-KW"/>
</dbReference>
<dbReference type="Pfam" id="PF04055">
    <property type="entry name" value="Radical_SAM"/>
    <property type="match status" value="1"/>
</dbReference>
<protein>
    <submittedName>
        <fullName evidence="8">TIGR04463 family radical SAM/SPASM RiPP maturase</fullName>
    </submittedName>
</protein>
<keyword evidence="6" id="KW-0411">Iron-sulfur</keyword>
<dbReference type="InterPro" id="IPR031019">
    <property type="entry name" value="rSAM_vs_C_rich"/>
</dbReference>
<dbReference type="InterPro" id="IPR023885">
    <property type="entry name" value="4Fe4S-binding_SPASM_dom"/>
</dbReference>
<dbReference type="InterPro" id="IPR007197">
    <property type="entry name" value="rSAM"/>
</dbReference>
<dbReference type="Proteomes" id="UP001151081">
    <property type="component" value="Unassembled WGS sequence"/>
</dbReference>
<evidence type="ECO:0000313" key="8">
    <source>
        <dbReference type="EMBL" id="MDC3982630.1"/>
    </source>
</evidence>
<dbReference type="NCBIfam" id="TIGR04463">
    <property type="entry name" value="rSAM_vs_C_rich"/>
    <property type="match status" value="1"/>
</dbReference>
<keyword evidence="9" id="KW-1185">Reference proteome</keyword>
<evidence type="ECO:0000259" key="7">
    <source>
        <dbReference type="PROSITE" id="PS51918"/>
    </source>
</evidence>
<accession>A0A9X3X4I7</accession>
<evidence type="ECO:0000256" key="6">
    <source>
        <dbReference type="ARBA" id="ARBA00023014"/>
    </source>
</evidence>
<dbReference type="RefSeq" id="WP_272422498.1">
    <property type="nucleotide sequence ID" value="NZ_JAGTJJ010000009.1"/>
</dbReference>
<organism evidence="8 9">
    <name type="scientific">Polyangium jinanense</name>
    <dbReference type="NCBI Taxonomy" id="2829994"/>
    <lineage>
        <taxon>Bacteria</taxon>
        <taxon>Pseudomonadati</taxon>
        <taxon>Myxococcota</taxon>
        <taxon>Polyangia</taxon>
        <taxon>Polyangiales</taxon>
        <taxon>Polyangiaceae</taxon>
        <taxon>Polyangium</taxon>
    </lineage>
</organism>
<evidence type="ECO:0000313" key="9">
    <source>
        <dbReference type="Proteomes" id="UP001151081"/>
    </source>
</evidence>
<dbReference type="InterPro" id="IPR013785">
    <property type="entry name" value="Aldolase_TIM"/>
</dbReference>
<proteinExistence type="predicted"/>
<dbReference type="GO" id="GO:0003824">
    <property type="term" value="F:catalytic activity"/>
    <property type="evidence" value="ECO:0007669"/>
    <property type="project" value="InterPro"/>
</dbReference>
<keyword evidence="2" id="KW-0004">4Fe-4S</keyword>
<evidence type="ECO:0000256" key="2">
    <source>
        <dbReference type="ARBA" id="ARBA00022485"/>
    </source>
</evidence>
<keyword evidence="4" id="KW-0479">Metal-binding</keyword>